<dbReference type="GO" id="GO:0009279">
    <property type="term" value="C:cell outer membrane"/>
    <property type="evidence" value="ECO:0007669"/>
    <property type="project" value="UniProtKB-SubCell"/>
</dbReference>
<feature type="domain" description="TonB-dependent receptor plug" evidence="3">
    <location>
        <begin position="134"/>
        <end position="210"/>
    </location>
</feature>
<reference evidence="5" key="1">
    <citation type="submission" date="2021-04" db="EMBL/GenBank/DDBJ databases">
        <authorList>
            <person name="Pira H."/>
            <person name="Risdian C."/>
            <person name="Wink J."/>
        </authorList>
    </citation>
    <scope>NUCLEOTIDE SEQUENCE</scope>
    <source>
        <strain evidence="5">WHY3</strain>
    </source>
</reference>
<name>A0A9X1JLX2_9FLAO</name>
<keyword evidence="1" id="KW-0798">TonB box</keyword>
<organism evidence="5 6">
    <name type="scientific">Winogradskyella luteola</name>
    <dbReference type="NCBI Taxonomy" id="2828330"/>
    <lineage>
        <taxon>Bacteria</taxon>
        <taxon>Pseudomonadati</taxon>
        <taxon>Bacteroidota</taxon>
        <taxon>Flavobacteriia</taxon>
        <taxon>Flavobacteriales</taxon>
        <taxon>Flavobacteriaceae</taxon>
        <taxon>Winogradskyella</taxon>
    </lineage>
</organism>
<keyword evidence="1" id="KW-0472">Membrane</keyword>
<evidence type="ECO:0000313" key="5">
    <source>
        <dbReference type="EMBL" id="MBV7267820.1"/>
    </source>
</evidence>
<protein>
    <submittedName>
        <fullName evidence="5">TonB-dependent receptor</fullName>
    </submittedName>
</protein>
<dbReference type="InterPro" id="IPR032508">
    <property type="entry name" value="FecR_C"/>
</dbReference>
<keyword evidence="5" id="KW-0675">Receptor</keyword>
<dbReference type="InterPro" id="IPR012910">
    <property type="entry name" value="Plug_dom"/>
</dbReference>
<feature type="domain" description="Protein FecR C-terminal" evidence="4">
    <location>
        <begin position="16"/>
        <end position="83"/>
    </location>
</feature>
<accession>A0A9X1JLX2</accession>
<dbReference type="EMBL" id="JAGSPD010000001">
    <property type="protein sequence ID" value="MBV7267820.1"/>
    <property type="molecule type" value="Genomic_DNA"/>
</dbReference>
<feature type="domain" description="TonB-dependent receptor-like beta-barrel" evidence="2">
    <location>
        <begin position="325"/>
        <end position="716"/>
    </location>
</feature>
<dbReference type="RefSeq" id="WP_218544367.1">
    <property type="nucleotide sequence ID" value="NZ_JAGSPD010000001.1"/>
</dbReference>
<dbReference type="Pfam" id="PF00593">
    <property type="entry name" value="TonB_dep_Rec_b-barrel"/>
    <property type="match status" value="1"/>
</dbReference>
<proteinExistence type="inferred from homology"/>
<evidence type="ECO:0000259" key="2">
    <source>
        <dbReference type="Pfam" id="PF00593"/>
    </source>
</evidence>
<dbReference type="AlphaFoldDB" id="A0A9X1JLX2"/>
<dbReference type="Pfam" id="PF07715">
    <property type="entry name" value="Plug"/>
    <property type="match status" value="1"/>
</dbReference>
<comment type="subcellular location">
    <subcellularLocation>
        <location evidence="1">Cell outer membrane</location>
    </subcellularLocation>
</comment>
<sequence length="757" mass="86688">MLLPTLAFSQEEAFYIEFKDVPLHDALENIEEVYQVLFSYKDNYIRGKNITLDRKKRTLSEVLNELKNTSGLYYSVLNNRYIIVSLSNDENVITEALDKIVVRSYLAKGIEKNSDGAYKLYPLRLGILPGLIESDVLESIQLLPGVLSPNETASSFFVRGGASDQNRLIWDGINIYHKGHLFGMISPLNPNVTSEIKFINKGSHARYGERLSSVTDIRSSSIIDNDLKAEMGINGVNADAILDLPLIKDKLSLQASLRRSYTDVFETFTFSQLSDKVFDSTKIGQDENGDNDFSFLDYNVKLNYKLNNNNTFFASLIAIDNQLDYTSSNDENNRSFNDIMTIENKGYGLGWNHKWNEKLSQNTQAFFSDYAFNYNFITSENNEQISDFEKRNAIFDSGISTEINYNASYKNNYTFGYQYTLKDVSYAFVNTADLRIVLDTEQEIVQSHSLYGNFDYKNPRLFDFSFGLRGTYFQELDAARLEPRLIIFKELSTHLKLQASAEIKNQIISEIDETVFSDLSLENRVWRLANNNDFPIINSKHVSAGFIYSKKGWSIDADAYYKKLKNITALSLGFLNPDGGGFNNGDQNIFGVDAFLRKRFNGFTTWLSYSYNRARSRFENLNDSKSFKSKSNVTHAVSTALSYKLDGFKIALGWKWQTGRPFTIANETDGIYSFDEGINTAELPIYHRLDLSSTYSFKISKRNKLRGKIGVSVRNLYNRENLISREYRGNNSLNDSVELLERYAIGITPNFMFRLYW</sequence>
<dbReference type="Proteomes" id="UP001138894">
    <property type="component" value="Unassembled WGS sequence"/>
</dbReference>
<comment type="similarity">
    <text evidence="1">Belongs to the TonB-dependent receptor family.</text>
</comment>
<evidence type="ECO:0000313" key="6">
    <source>
        <dbReference type="Proteomes" id="UP001138894"/>
    </source>
</evidence>
<dbReference type="Pfam" id="PF16344">
    <property type="entry name" value="FecR_C"/>
    <property type="match status" value="1"/>
</dbReference>
<dbReference type="InterPro" id="IPR000531">
    <property type="entry name" value="Beta-barrel_TonB"/>
</dbReference>
<evidence type="ECO:0000259" key="3">
    <source>
        <dbReference type="Pfam" id="PF07715"/>
    </source>
</evidence>
<gene>
    <name evidence="5" type="ORF">KCG49_01290</name>
</gene>
<comment type="caution">
    <text evidence="5">The sequence shown here is derived from an EMBL/GenBank/DDBJ whole genome shotgun (WGS) entry which is preliminary data.</text>
</comment>
<evidence type="ECO:0000256" key="1">
    <source>
        <dbReference type="RuleBase" id="RU003357"/>
    </source>
</evidence>
<keyword evidence="6" id="KW-1185">Reference proteome</keyword>
<evidence type="ECO:0000259" key="4">
    <source>
        <dbReference type="Pfam" id="PF16344"/>
    </source>
</evidence>